<dbReference type="InterPro" id="IPR055179">
    <property type="entry name" value="Tex-like_central_region"/>
</dbReference>
<dbReference type="PANTHER" id="PTHR10724:SF10">
    <property type="entry name" value="S1 RNA-BINDING DOMAIN-CONTAINING PROTEIN 1"/>
    <property type="match status" value="1"/>
</dbReference>
<feature type="domain" description="S1 motif" evidence="1">
    <location>
        <begin position="646"/>
        <end position="715"/>
    </location>
</feature>
<dbReference type="InterPro" id="IPR018974">
    <property type="entry name" value="Tex-like_N"/>
</dbReference>
<dbReference type="SUPFAM" id="SSF50249">
    <property type="entry name" value="Nucleic acid-binding proteins"/>
    <property type="match status" value="1"/>
</dbReference>
<dbReference type="PANTHER" id="PTHR10724">
    <property type="entry name" value="30S RIBOSOMAL PROTEIN S1"/>
    <property type="match status" value="1"/>
</dbReference>
<comment type="caution">
    <text evidence="2">The sequence shown here is derived from an EMBL/GenBank/DDBJ whole genome shotgun (WGS) entry which is preliminary data.</text>
</comment>
<dbReference type="InterPro" id="IPR010994">
    <property type="entry name" value="RuvA_2-like"/>
</dbReference>
<dbReference type="Pfam" id="PF12836">
    <property type="entry name" value="HHH_3"/>
    <property type="match status" value="1"/>
</dbReference>
<dbReference type="FunFam" id="3.30.420.140:FF:000001">
    <property type="entry name" value="RNA-binding transcriptional accessory protein"/>
    <property type="match status" value="1"/>
</dbReference>
<dbReference type="Pfam" id="PF22706">
    <property type="entry name" value="Tex_central_region"/>
    <property type="match status" value="1"/>
</dbReference>
<dbReference type="FunFam" id="1.10.10.650:FF:000001">
    <property type="entry name" value="S1 RNA-binding domain 1"/>
    <property type="match status" value="1"/>
</dbReference>
<dbReference type="AlphaFoldDB" id="A0A4R3K9D4"/>
<evidence type="ECO:0000259" key="1">
    <source>
        <dbReference type="PROSITE" id="PS50126"/>
    </source>
</evidence>
<dbReference type="InterPro" id="IPR012340">
    <property type="entry name" value="NA-bd_OB-fold"/>
</dbReference>
<reference evidence="2 3" key="1">
    <citation type="submission" date="2019-03" db="EMBL/GenBank/DDBJ databases">
        <title>Genomic Encyclopedia of Type Strains, Phase IV (KMG-IV): sequencing the most valuable type-strain genomes for metagenomic binning, comparative biology and taxonomic classification.</title>
        <authorList>
            <person name="Goeker M."/>
        </authorList>
    </citation>
    <scope>NUCLEOTIDE SEQUENCE [LARGE SCALE GENOMIC DNA]</scope>
    <source>
        <strain evidence="2 3">DSM 23802</strain>
    </source>
</reference>
<dbReference type="Pfam" id="PF00575">
    <property type="entry name" value="S1"/>
    <property type="match status" value="1"/>
</dbReference>
<dbReference type="InterPro" id="IPR037027">
    <property type="entry name" value="YqgF/RNaseH-like_dom_sf"/>
</dbReference>
<organism evidence="2 3">
    <name type="scientific">Tepidibacillus fermentans</name>
    <dbReference type="NCBI Taxonomy" id="1281767"/>
    <lineage>
        <taxon>Bacteria</taxon>
        <taxon>Bacillati</taxon>
        <taxon>Bacillota</taxon>
        <taxon>Bacilli</taxon>
        <taxon>Bacillales</taxon>
        <taxon>Bacillaceae</taxon>
        <taxon>Tepidibacillus</taxon>
    </lineage>
</organism>
<dbReference type="CDD" id="cd05685">
    <property type="entry name" value="S1_Tex"/>
    <property type="match status" value="1"/>
</dbReference>
<dbReference type="InterPro" id="IPR032639">
    <property type="entry name" value="Tex_YqgF"/>
</dbReference>
<dbReference type="GO" id="GO:0003729">
    <property type="term" value="F:mRNA binding"/>
    <property type="evidence" value="ECO:0007669"/>
    <property type="project" value="TreeGrafter"/>
</dbReference>
<dbReference type="Pfam" id="PF16921">
    <property type="entry name" value="Tex_YqgF"/>
    <property type="match status" value="1"/>
</dbReference>
<dbReference type="InterPro" id="IPR023323">
    <property type="entry name" value="Tex-like_dom_sf"/>
</dbReference>
<dbReference type="Gene3D" id="1.10.150.310">
    <property type="entry name" value="Tex RuvX-like domain-like"/>
    <property type="match status" value="1"/>
</dbReference>
<dbReference type="SMART" id="SM00732">
    <property type="entry name" value="YqgFc"/>
    <property type="match status" value="1"/>
</dbReference>
<evidence type="ECO:0000313" key="3">
    <source>
        <dbReference type="Proteomes" id="UP000295788"/>
    </source>
</evidence>
<dbReference type="PROSITE" id="PS50126">
    <property type="entry name" value="S1"/>
    <property type="match status" value="1"/>
</dbReference>
<dbReference type="Gene3D" id="1.10.3500.10">
    <property type="entry name" value="Tex N-terminal region-like"/>
    <property type="match status" value="1"/>
</dbReference>
<dbReference type="GO" id="GO:0006412">
    <property type="term" value="P:translation"/>
    <property type="evidence" value="ECO:0007669"/>
    <property type="project" value="TreeGrafter"/>
</dbReference>
<dbReference type="SMART" id="SM00316">
    <property type="entry name" value="S1"/>
    <property type="match status" value="1"/>
</dbReference>
<dbReference type="Gene3D" id="3.30.420.140">
    <property type="entry name" value="YqgF/RNase H-like domain"/>
    <property type="match status" value="1"/>
</dbReference>
<dbReference type="RefSeq" id="WP_132770125.1">
    <property type="nucleotide sequence ID" value="NZ_SMAB01000020.1"/>
</dbReference>
<keyword evidence="3" id="KW-1185">Reference proteome</keyword>
<dbReference type="Gene3D" id="1.10.10.650">
    <property type="entry name" value="RuvA domain 2-like"/>
    <property type="match status" value="1"/>
</dbReference>
<accession>A0A4R3K9D4</accession>
<dbReference type="GO" id="GO:0006139">
    <property type="term" value="P:nucleobase-containing compound metabolic process"/>
    <property type="evidence" value="ECO:0007669"/>
    <property type="project" value="InterPro"/>
</dbReference>
<dbReference type="SUPFAM" id="SSF47781">
    <property type="entry name" value="RuvA domain 2-like"/>
    <property type="match status" value="2"/>
</dbReference>
<dbReference type="InterPro" id="IPR050437">
    <property type="entry name" value="Ribos_protein_bS1-like"/>
</dbReference>
<dbReference type="GO" id="GO:0003735">
    <property type="term" value="F:structural constituent of ribosome"/>
    <property type="evidence" value="ECO:0007669"/>
    <property type="project" value="TreeGrafter"/>
</dbReference>
<proteinExistence type="predicted"/>
<dbReference type="InterPro" id="IPR006641">
    <property type="entry name" value="YqgF/RNaseH-like_dom"/>
</dbReference>
<dbReference type="EMBL" id="SMAB01000020">
    <property type="protein sequence ID" value="TCS79580.1"/>
    <property type="molecule type" value="Genomic_DNA"/>
</dbReference>
<dbReference type="Pfam" id="PF17674">
    <property type="entry name" value="HHH_9"/>
    <property type="match status" value="1"/>
</dbReference>
<name>A0A4R3K9D4_9BACI</name>
<dbReference type="OrthoDB" id="9804714at2"/>
<dbReference type="Proteomes" id="UP000295788">
    <property type="component" value="Unassembled WGS sequence"/>
</dbReference>
<dbReference type="InterPro" id="IPR003029">
    <property type="entry name" value="S1_domain"/>
</dbReference>
<dbReference type="SUPFAM" id="SSF158832">
    <property type="entry name" value="Tex N-terminal region-like"/>
    <property type="match status" value="1"/>
</dbReference>
<gene>
    <name evidence="2" type="ORF">EDD72_12052</name>
</gene>
<dbReference type="Gene3D" id="2.40.50.140">
    <property type="entry name" value="Nucleic acid-binding proteins"/>
    <property type="match status" value="1"/>
</dbReference>
<dbReference type="InterPro" id="IPR041692">
    <property type="entry name" value="HHH_9"/>
</dbReference>
<protein>
    <recommendedName>
        <fullName evidence="1">S1 motif domain-containing protein</fullName>
    </recommendedName>
</protein>
<dbReference type="FunFam" id="2.40.50.140:FF:000051">
    <property type="entry name" value="RNA-binding transcriptional accessory protein"/>
    <property type="match status" value="1"/>
</dbReference>
<dbReference type="InterPro" id="IPR044146">
    <property type="entry name" value="S1_Tex"/>
</dbReference>
<dbReference type="InterPro" id="IPR023319">
    <property type="entry name" value="Tex-like_HTH_dom_sf"/>
</dbReference>
<sequence length="722" mass="82453">MDSLEFIIRQVVEELQLREQQVRQVLHLLDDGNTIPFIARYRKEMTGGLDEEKLRQIEERSNYLKALHERKQEVLRLIGEQGKLTGDLQKEIERATKLQQVEDLYRPFKPKRKTRASVAKEKGLEPFAIAMLDPMKINQIEKIAISYLAPEKELYTTENVIQGGKDIIAEMISDDPSVRQWIRAYTTDHGIIEVQAKDKEQESVYEMYYDYKEPIKQIRHHRVLAINRGEKEDMLKVRIVLDEEPIYQGIARKFKPFHLFKMIPTIVREIIEDSYKRLIAPAVEREVRQVLTEKAEDQAIHIFASNLRQLLLQPPIKGKMVLGIDPAYRTGCKLAVVDPIGNVKDIRVIYPTPPQNKIEESKKVLRDLVDRYGIEIFVIGNGTASRETEQFVADFIRESSENLAYIIISEAGASVYSASEIAREEFPDLDVSERSAISIARRLQDPLAELVKIEPKSVGVGQYQHDVTQKKLEESLKNVVESVVNYVGVDANTASVSLLQYISGMNKTVAKNLVAYREKNGQFKSREDLKKVPRFGAKTYEQAIGFLRIDGLNPLDKTSIHPESYEATYALLDSLGIPKEEIGTPTLKERISKIDLKNMSEKLGIGLLTLEDIVENLIRPVRDPRDDLPKPIFHKDVLKIEDLKTGMRLKGTVRNIVDFGVFVDIGVKEDGLVHISELSDQYVKHPLDVVSVGDIVDVWVLQTDVKRKRISLTMKPSRLSIN</sequence>
<dbReference type="Pfam" id="PF09371">
    <property type="entry name" value="Tex_N"/>
    <property type="match status" value="1"/>
</dbReference>
<dbReference type="GO" id="GO:0005737">
    <property type="term" value="C:cytoplasm"/>
    <property type="evidence" value="ECO:0007669"/>
    <property type="project" value="UniProtKB-ARBA"/>
</dbReference>
<dbReference type="SUPFAM" id="SSF53098">
    <property type="entry name" value="Ribonuclease H-like"/>
    <property type="match status" value="1"/>
</dbReference>
<evidence type="ECO:0000313" key="2">
    <source>
        <dbReference type="EMBL" id="TCS79580.1"/>
    </source>
</evidence>
<dbReference type="FunFam" id="1.10.150.310:FF:000001">
    <property type="entry name" value="RNA-binding transcriptional accessory protein"/>
    <property type="match status" value="1"/>
</dbReference>
<dbReference type="InterPro" id="IPR012337">
    <property type="entry name" value="RNaseH-like_sf"/>
</dbReference>